<dbReference type="InterPro" id="IPR058034">
    <property type="entry name" value="BigA_beta"/>
</dbReference>
<feature type="signal peptide" evidence="1">
    <location>
        <begin position="1"/>
        <end position="24"/>
    </location>
</feature>
<organism evidence="3 4">
    <name type="scientific">Sebaldella termitidis (strain ATCC 33386 / NCTC 11300)</name>
    <dbReference type="NCBI Taxonomy" id="526218"/>
    <lineage>
        <taxon>Bacteria</taxon>
        <taxon>Fusobacteriati</taxon>
        <taxon>Fusobacteriota</taxon>
        <taxon>Fusobacteriia</taxon>
        <taxon>Fusobacteriales</taxon>
        <taxon>Leptotrichiaceae</taxon>
        <taxon>Sebaldella</taxon>
    </lineage>
</organism>
<dbReference type="KEGG" id="str:Sterm_2133"/>
<feature type="chain" id="PRO_5003020837" evidence="1">
    <location>
        <begin position="25"/>
        <end position="2305"/>
    </location>
</feature>
<reference evidence="3 4" key="2">
    <citation type="journal article" date="2010" name="Stand. Genomic Sci.">
        <title>Complete genome sequence of Sebaldella termitidis type strain (NCTC 11300).</title>
        <authorList>
            <person name="Harmon-Smith M."/>
            <person name="Celia L."/>
            <person name="Chertkov O."/>
            <person name="Lapidus A."/>
            <person name="Copeland A."/>
            <person name="Glavina Del Rio T."/>
            <person name="Nolan M."/>
            <person name="Lucas S."/>
            <person name="Tice H."/>
            <person name="Cheng J.F."/>
            <person name="Han C."/>
            <person name="Detter J.C."/>
            <person name="Bruce D."/>
            <person name="Goodwin L."/>
            <person name="Pitluck S."/>
            <person name="Pati A."/>
            <person name="Liolios K."/>
            <person name="Ivanova N."/>
            <person name="Mavromatis K."/>
            <person name="Mikhailova N."/>
            <person name="Chen A."/>
            <person name="Palaniappan K."/>
            <person name="Land M."/>
            <person name="Hauser L."/>
            <person name="Chang Y.J."/>
            <person name="Jeffries C.D."/>
            <person name="Brettin T."/>
            <person name="Goker M."/>
            <person name="Beck B."/>
            <person name="Bristow J."/>
            <person name="Eisen J.A."/>
            <person name="Markowitz V."/>
            <person name="Hugenholtz P."/>
            <person name="Kyrpides N.C."/>
            <person name="Klenk H.P."/>
            <person name="Chen F."/>
        </authorList>
    </citation>
    <scope>NUCLEOTIDE SEQUENCE [LARGE SCALE GENOMIC DNA]</scope>
    <source>
        <strain evidence="4">ATCC 33386 / NCTC 11300</strain>
    </source>
</reference>
<dbReference type="RefSeq" id="WP_012861581.1">
    <property type="nucleotide sequence ID" value="NC_013517.1"/>
</dbReference>
<name>D1AK71_SEBTE</name>
<dbReference type="Pfam" id="PF03797">
    <property type="entry name" value="Autotransporter"/>
    <property type="match status" value="1"/>
</dbReference>
<dbReference type="EMBL" id="CP001739">
    <property type="protein sequence ID" value="ACZ08987.1"/>
    <property type="molecule type" value="Genomic_DNA"/>
</dbReference>
<reference evidence="4" key="1">
    <citation type="submission" date="2009-09" db="EMBL/GenBank/DDBJ databases">
        <title>The complete chromosome of Sebaldella termitidis ATCC 33386.</title>
        <authorList>
            <consortium name="US DOE Joint Genome Institute (JGI-PGF)"/>
            <person name="Lucas S."/>
            <person name="Copeland A."/>
            <person name="Lapidus A."/>
            <person name="Glavina del Rio T."/>
            <person name="Dalin E."/>
            <person name="Tice H."/>
            <person name="Bruce D."/>
            <person name="Goodwin L."/>
            <person name="Pitluck S."/>
            <person name="Kyrpides N."/>
            <person name="Mavromatis K."/>
            <person name="Ivanova N."/>
            <person name="Mikhailova N."/>
            <person name="Sims D."/>
            <person name="Meincke L."/>
            <person name="Brettin T."/>
            <person name="Detter J.C."/>
            <person name="Han C."/>
            <person name="Larimer F."/>
            <person name="Land M."/>
            <person name="Hauser L."/>
            <person name="Markowitz V."/>
            <person name="Cheng J.F."/>
            <person name="Hugenholtz P."/>
            <person name="Woyke T."/>
            <person name="Wu D."/>
            <person name="Eisen J.A."/>
        </authorList>
    </citation>
    <scope>NUCLEOTIDE SEQUENCE [LARGE SCALE GENOMIC DNA]</scope>
    <source>
        <strain evidence="4">ATCC 33386 / NCTC 11300</strain>
    </source>
</reference>
<dbReference type="InterPro" id="IPR036709">
    <property type="entry name" value="Autotransporte_beta_dom_sf"/>
</dbReference>
<dbReference type="eggNOG" id="COG3210">
    <property type="taxonomic scope" value="Bacteria"/>
</dbReference>
<evidence type="ECO:0000313" key="4">
    <source>
        <dbReference type="Proteomes" id="UP000000845"/>
    </source>
</evidence>
<dbReference type="HOGENOM" id="CLU_229799_0_0_0"/>
<gene>
    <name evidence="3" type="ordered locus">Sterm_2133</name>
</gene>
<keyword evidence="1" id="KW-0732">Signal</keyword>
<feature type="domain" description="Autotransporter" evidence="2">
    <location>
        <begin position="2019"/>
        <end position="2305"/>
    </location>
</feature>
<dbReference type="InterPro" id="IPR005546">
    <property type="entry name" value="Autotransporte_beta"/>
</dbReference>
<evidence type="ECO:0000313" key="3">
    <source>
        <dbReference type="EMBL" id="ACZ08987.1"/>
    </source>
</evidence>
<accession>D1AK71</accession>
<dbReference type="PROSITE" id="PS51208">
    <property type="entry name" value="AUTOTRANSPORTER"/>
    <property type="match status" value="1"/>
</dbReference>
<dbReference type="STRING" id="526218.Sterm_2133"/>
<keyword evidence="4" id="KW-1185">Reference proteome</keyword>
<proteinExistence type="predicted"/>
<evidence type="ECO:0000259" key="2">
    <source>
        <dbReference type="PROSITE" id="PS51208"/>
    </source>
</evidence>
<protein>
    <submittedName>
        <fullName evidence="3">Outer membrane autotransporter barrel domain protein</fullName>
    </submittedName>
</protein>
<sequence length="2305" mass="242509">MNKNKKLLVSFAAMNALLPAYVNAGQSASGIKYDRLYNNMVKNIKAGKSNNNNYKLIEKVLNKRNKELKDLYLQSDYIVKPEYLEWQIFFSGFYHENENNDNTSENARYHSKVEYGTSGYYNADGEYVVTGIEQSVIGKPYQPLQTGKEIDLGVSIPIKGITRDPSALNPVAPAEINVSPGIFNVTPPQSANVPVVNTLIFQPITPEVESPTLTSVPVITVKGAGGGNSDGAYFYQGGSSHAVISQWDMITGDINIRATAFQNYSYTMNNATGTISLSGQRLSPGSSTVPGAYTSAALPSSLITQSGVSMQGFYRIVGAPVVRLGAGVTFTLEGDNSALSLSQHILHYDAHGEQASTLDWLETNGRISAAEKTEFTKYVPNTNSTFFQYVVNEGKMNLVGRDVLAVNQQGHTYSGDTPVSVFANKGEITGLNDLTTSGYTSMRQTVFAFLESGNTPGREQIFDNTASGKIELRAPESIVYNIGSNYDRVHSASFFNSGSIKMYGLKNVGVYTAGAYTGYSPSAGLAKPGRIVFDTPIEILGDQSIGIDLERPINGAQSKINLKIGGEGNSYSGNAGIGYDPSLVEESTGLYYKLTAGGANTLVTLDDYLIKADSYSKKSYLVRVEDGTLTLGDGNSINNSGKNQLIESDGGIENVLLAAIGKTAKLVTDGDITVNALNGVRQTGIYAGDFSTTPSNGGGKIEFAGKLNVSGDASKGIVVDKAGTSSATGASIVNSGEMSVSGGSYYDSVLNKTVGSVGVIVNGQYSKFESSGTGSTLNVDVADKESTAIFTNDGIADITNGNIKTSNGAFNLYSKGSTASIKLTDTFLETGQKSLLFYSESNGKFDLNNVTARIKGGTNAGDRGTAFYYQGTGGSINATAIENYIKNMLNNTQGQLTLDMESGSRLFILDNVAVDLSSAAGAVGSLGINFTPTSTDYKTYMMYKSSLGIDQNIDLDSASDAYNALEIATSSITNNGKSITGNLAGNVAIAQENGLDASGTPLARNMVTLTNDGGVISLGGANSVGMYSSFGEIYNKNNAKITASGDNSIGIYAVNGAKVENQAGSEITIGKSGTGIFAEGYKQGTAQSFGDGKLDIKNSGLIKSGTGSGAVGIFLSNNSGAAKSDIKLDLDNGVINLKDSENAVGVYVDKGTVTDNASTITVGKNGIAFYAKDSDVTLNGTTINLFGDNALGLYLDSPSSFTGTGNINIDGQNAVLFNIVSSGVTITNNFTLGTVTSGSTYSIGNITGGEIEYTGNTTLGNNGTMMAGINSAIYLNGSVITAAPGAVNTAAMALDGQYGSAVSFPTMSLNTDGENAGTIALGDSSIGIYGKNSSRLSNKGTITMGTGSAAISTSGAGSTAVNSGQINLGAKSQGIYMKDGDKISNTLTGKIESDGESSIGIFGNNISSSIENDGLINLSGNSTIGIYTSGGTAKTVTNSGTGIINIGNSVSQDEPGVGIFSQTAGDTIINAGTITGGDNTIGIFSQDAAVTNSGNMSTGSGGTAIYVRGGSLNMAGGTITTGGNGSIGVYASDLTSPIVNNTVFNMGSGTDTNNAYGFVFTGTIAPDFTNNAAAAMDSNSVFVYSKTGGLITNNANITMNGSNNVAYYVEQAGAVVNNAQIKGDTGVANIGIFGKGIYDSLGNLVSEGSIRNTSDILLGDSNLIELTDQYGQKYKSGYSVGIYGEGSSVQNDSSASVKVGKDGIGIYVKDAQSSSVNHGNIIGTGDNSIGIFADNTKIENYGTIDMTGENVIGIAVRNGAELLNKGTIKVNGNNVYGIYMSGENTVVRNEGNIIISGTGLGIGYTPNININNIHDTTGTTTGSTSKYYELPEMPTLINSGVINIELGSNFNYDGVKVIVKVDPSTNTPTTNSSNQVGFGGTIPDKFEITPDFSQGTSADRYILENIFMGQSGRGEYISQSLTWDATAQGSNMVMTRKSYTDFTDGLWYEDFGRVLNENYASSTGDGLKIYDKIDYITTEKDFRDVMASLAGNVYANINQREEDIARAFENSLDLLSNSVNNTKENVKINVIAGKGKHKDGTDGVVGYDYTTTGVLALREVERTYRHTFGYSLGYLHTGFEFSDGNESEEWVDTVQLGVHNKYNAGGWKVRNDLTGRVSIHNIDRNIDWPSPNKRSEMNGSYETYSVTSDNILGKEFEIGKQVSITPYGAFRAMYVTRPSFEESGLERLEVEGNDAWSAKPRAGVELKGAVPLGNKNSWQLKGSLDVAYEYELADLNEREKARLAAVENDYHKLSNPEEEKGTFRTKASIGVEVEDRYGIFLTGEYAKGNDSQDDYRAGLTLKAVF</sequence>
<dbReference type="Proteomes" id="UP000000845">
    <property type="component" value="Chromosome"/>
</dbReference>
<dbReference type="SUPFAM" id="SSF103515">
    <property type="entry name" value="Autotransporter"/>
    <property type="match status" value="1"/>
</dbReference>
<dbReference type="SMART" id="SM00869">
    <property type="entry name" value="Autotransporter"/>
    <property type="match status" value="1"/>
</dbReference>
<dbReference type="Pfam" id="PF25783">
    <property type="entry name" value="BigA_beta"/>
    <property type="match status" value="1"/>
</dbReference>
<dbReference type="eggNOG" id="COG4625">
    <property type="taxonomic scope" value="Bacteria"/>
</dbReference>
<evidence type="ECO:0000256" key="1">
    <source>
        <dbReference type="SAM" id="SignalP"/>
    </source>
</evidence>